<keyword evidence="4" id="KW-1185">Reference proteome</keyword>
<feature type="compositionally biased region" description="Gly residues" evidence="2">
    <location>
        <begin position="39"/>
        <end position="59"/>
    </location>
</feature>
<feature type="coiled-coil region" evidence="1">
    <location>
        <begin position="101"/>
        <end position="128"/>
    </location>
</feature>
<dbReference type="GeneID" id="28802850"/>
<feature type="region of interest" description="Disordered" evidence="2">
    <location>
        <begin position="34"/>
        <end position="65"/>
    </location>
</feature>
<keyword evidence="1" id="KW-0175">Coiled coil</keyword>
<evidence type="ECO:0000313" key="3">
    <source>
        <dbReference type="EMBL" id="ANA85213.1"/>
    </source>
</evidence>
<protein>
    <submittedName>
        <fullName evidence="3">Scaffolding protein</fullName>
    </submittedName>
</protein>
<dbReference type="RefSeq" id="YP_009276532.1">
    <property type="nucleotide sequence ID" value="NC_030942.1"/>
</dbReference>
<dbReference type="OrthoDB" id="25783at10239"/>
<dbReference type="KEGG" id="vg:28802850"/>
<evidence type="ECO:0000256" key="1">
    <source>
        <dbReference type="SAM" id="Coils"/>
    </source>
</evidence>
<dbReference type="EMBL" id="KU998233">
    <property type="protein sequence ID" value="ANA85213.1"/>
    <property type="molecule type" value="Genomic_DNA"/>
</dbReference>
<sequence>MLTSYGEIPMADMPIHPITGLHAIGFTRRGPIWPVMGGAPDGGDGGGDGNGSGGDGGDGGDGKTFTQADVDRIVGQRLQRHPDELAKKNGFESFDQFTTAAAELKKIQDGEKTELQKMQDQINALTGQADQAVAGQTAAQTELLKFQVAAATEGFPIGSATRLQGTTREEIEADAKKFLDDLGATGGGPRPPKPNQQQGNSSGHDGAKSVSAGAELYQQRHKKATTQ</sequence>
<evidence type="ECO:0000313" key="4">
    <source>
        <dbReference type="Proteomes" id="UP000202279"/>
    </source>
</evidence>
<dbReference type="Proteomes" id="UP000202279">
    <property type="component" value="Segment"/>
</dbReference>
<organism evidence="3 4">
    <name type="scientific">Gordonia phage BritBrat</name>
    <dbReference type="NCBI Taxonomy" id="1838064"/>
    <lineage>
        <taxon>Viruses</taxon>
        <taxon>Duplodnaviria</taxon>
        <taxon>Heunggongvirae</taxon>
        <taxon>Uroviricota</taxon>
        <taxon>Caudoviricetes</taxon>
        <taxon>Britbratvirus</taxon>
        <taxon>Britbratvirus britbrat</taxon>
    </lineage>
</organism>
<feature type="region of interest" description="Disordered" evidence="2">
    <location>
        <begin position="178"/>
        <end position="227"/>
    </location>
</feature>
<name>A0A166XYP9_9CAUD</name>
<gene>
    <name evidence="3" type="primary">5</name>
    <name evidence="3" type="ORF">PBI_BRITBRAT_5</name>
</gene>
<proteinExistence type="predicted"/>
<evidence type="ECO:0000256" key="2">
    <source>
        <dbReference type="SAM" id="MobiDB-lite"/>
    </source>
</evidence>
<accession>A0A166XYP9</accession>
<reference evidence="4" key="1">
    <citation type="submission" date="2016-03" db="EMBL/GenBank/DDBJ databases">
        <authorList>
            <person name="Ploux O."/>
        </authorList>
    </citation>
    <scope>NUCLEOTIDE SEQUENCE [LARGE SCALE GENOMIC DNA]</scope>
</reference>